<organism evidence="6 7">
    <name type="scientific">Candidatus Uhrbacteria bacterium GW2011_GWF2_39_13</name>
    <dbReference type="NCBI Taxonomy" id="1618995"/>
    <lineage>
        <taxon>Bacteria</taxon>
        <taxon>Candidatus Uhriibacteriota</taxon>
    </lineage>
</organism>
<feature type="coiled-coil region" evidence="4">
    <location>
        <begin position="120"/>
        <end position="151"/>
    </location>
</feature>
<dbReference type="FunFam" id="3.30.1360.40:FF:000001">
    <property type="entry name" value="Ribosome-recycling factor"/>
    <property type="match status" value="1"/>
</dbReference>
<evidence type="ECO:0000256" key="2">
    <source>
        <dbReference type="ARBA" id="ARBA00022917"/>
    </source>
</evidence>
<dbReference type="Gene3D" id="1.10.132.20">
    <property type="entry name" value="Ribosome-recycling factor"/>
    <property type="match status" value="1"/>
</dbReference>
<keyword evidence="2 3" id="KW-0648">Protein biosynthesis</keyword>
<dbReference type="PANTHER" id="PTHR20982">
    <property type="entry name" value="RIBOSOME RECYCLING FACTOR"/>
    <property type="match status" value="1"/>
</dbReference>
<dbReference type="SUPFAM" id="SSF55194">
    <property type="entry name" value="Ribosome recycling factor, RRF"/>
    <property type="match status" value="1"/>
</dbReference>
<name>A0A0G0Q362_9BACT</name>
<evidence type="ECO:0000256" key="1">
    <source>
        <dbReference type="ARBA" id="ARBA00005912"/>
    </source>
</evidence>
<dbReference type="InterPro" id="IPR036191">
    <property type="entry name" value="RRF_sf"/>
</dbReference>
<dbReference type="AlphaFoldDB" id="A0A0G0Q362"/>
<sequence length="184" mass="21197">MHSILSQKKPAFEAALDYLHKEFNQLRTGRATPALVEDISVNAYDATMEIKGLASIQTQDAKTIVIEPWDKGLMKNIEKGIRDAGVGLSPVVDGHVIRIVMPPMTEDNRKSMVKRMKEFLEDARIRVRQVREDARELILKMEKEKTVSEDEKFKLFDEIDKMTKEYQDQIERMGDGKEEEIMTV</sequence>
<dbReference type="NCBIfam" id="TIGR00496">
    <property type="entry name" value="frr"/>
    <property type="match status" value="1"/>
</dbReference>
<evidence type="ECO:0000313" key="6">
    <source>
        <dbReference type="EMBL" id="KKR04855.1"/>
    </source>
</evidence>
<dbReference type="EMBL" id="LBWG01000003">
    <property type="protein sequence ID" value="KKR04855.1"/>
    <property type="molecule type" value="Genomic_DNA"/>
</dbReference>
<evidence type="ECO:0000259" key="5">
    <source>
        <dbReference type="Pfam" id="PF01765"/>
    </source>
</evidence>
<accession>A0A0G0Q362</accession>
<evidence type="ECO:0000256" key="3">
    <source>
        <dbReference type="HAMAP-Rule" id="MF_00040"/>
    </source>
</evidence>
<comment type="similarity">
    <text evidence="1 3">Belongs to the RRF family.</text>
</comment>
<dbReference type="PANTHER" id="PTHR20982:SF3">
    <property type="entry name" value="MITOCHONDRIAL RIBOSOME RECYCLING FACTOR PSEUDO 1"/>
    <property type="match status" value="1"/>
</dbReference>
<gene>
    <name evidence="3" type="primary">frr</name>
    <name evidence="6" type="ORF">UT30_C0003G0044</name>
</gene>
<evidence type="ECO:0000313" key="7">
    <source>
        <dbReference type="Proteomes" id="UP000033935"/>
    </source>
</evidence>
<dbReference type="GO" id="GO:0006415">
    <property type="term" value="P:translational termination"/>
    <property type="evidence" value="ECO:0007669"/>
    <property type="project" value="UniProtKB-UniRule"/>
</dbReference>
<dbReference type="GO" id="GO:0043023">
    <property type="term" value="F:ribosomal large subunit binding"/>
    <property type="evidence" value="ECO:0007669"/>
    <property type="project" value="TreeGrafter"/>
</dbReference>
<comment type="caution">
    <text evidence="6">The sequence shown here is derived from an EMBL/GenBank/DDBJ whole genome shotgun (WGS) entry which is preliminary data.</text>
</comment>
<evidence type="ECO:0000256" key="4">
    <source>
        <dbReference type="SAM" id="Coils"/>
    </source>
</evidence>
<dbReference type="InterPro" id="IPR002661">
    <property type="entry name" value="Ribosome_recyc_fac"/>
</dbReference>
<protein>
    <recommendedName>
        <fullName evidence="3">Ribosome-recycling factor</fullName>
        <shortName evidence="3">RRF</shortName>
    </recommendedName>
    <alternativeName>
        <fullName evidence="3">Ribosome-releasing factor</fullName>
    </alternativeName>
</protein>
<feature type="domain" description="Ribosome recycling factor" evidence="5">
    <location>
        <begin position="19"/>
        <end position="182"/>
    </location>
</feature>
<dbReference type="GO" id="GO:0005737">
    <property type="term" value="C:cytoplasm"/>
    <property type="evidence" value="ECO:0007669"/>
    <property type="project" value="UniProtKB-SubCell"/>
</dbReference>
<dbReference type="InterPro" id="IPR023584">
    <property type="entry name" value="Ribosome_recyc_fac_dom"/>
</dbReference>
<dbReference type="Proteomes" id="UP000033935">
    <property type="component" value="Unassembled WGS sequence"/>
</dbReference>
<dbReference type="Pfam" id="PF01765">
    <property type="entry name" value="RRF"/>
    <property type="match status" value="1"/>
</dbReference>
<proteinExistence type="inferred from homology"/>
<dbReference type="HAMAP" id="MF_00040">
    <property type="entry name" value="RRF"/>
    <property type="match status" value="1"/>
</dbReference>
<comment type="function">
    <text evidence="3">Responsible for the release of ribosomes from messenger RNA at the termination of protein biosynthesis. May increase the efficiency of translation by recycling ribosomes from one round of translation to another.</text>
</comment>
<keyword evidence="3" id="KW-0963">Cytoplasm</keyword>
<keyword evidence="4" id="KW-0175">Coiled coil</keyword>
<comment type="subcellular location">
    <subcellularLocation>
        <location evidence="3">Cytoplasm</location>
    </subcellularLocation>
</comment>
<dbReference type="Gene3D" id="3.30.1360.40">
    <property type="match status" value="1"/>
</dbReference>
<reference evidence="6 7" key="1">
    <citation type="journal article" date="2015" name="Nature">
        <title>rRNA introns, odd ribosomes, and small enigmatic genomes across a large radiation of phyla.</title>
        <authorList>
            <person name="Brown C.T."/>
            <person name="Hug L.A."/>
            <person name="Thomas B.C."/>
            <person name="Sharon I."/>
            <person name="Castelle C.J."/>
            <person name="Singh A."/>
            <person name="Wilkins M.J."/>
            <person name="Williams K.H."/>
            <person name="Banfield J.F."/>
        </authorList>
    </citation>
    <scope>NUCLEOTIDE SEQUENCE [LARGE SCALE GENOMIC DNA]</scope>
</reference>